<evidence type="ECO:0000259" key="3">
    <source>
        <dbReference type="Pfam" id="PF13519"/>
    </source>
</evidence>
<gene>
    <name evidence="4" type="ORF">IAA66_07100</name>
</gene>
<proteinExistence type="predicted"/>
<dbReference type="Pfam" id="PF13519">
    <property type="entry name" value="VWA_2"/>
    <property type="match status" value="1"/>
</dbReference>
<comment type="caution">
    <text evidence="4">The sequence shown here is derived from an EMBL/GenBank/DDBJ whole genome shotgun (WGS) entry which is preliminary data.</text>
</comment>
<feature type="transmembrane region" description="Helical" evidence="1">
    <location>
        <begin position="562"/>
        <end position="581"/>
    </location>
</feature>
<evidence type="ECO:0000313" key="5">
    <source>
        <dbReference type="Proteomes" id="UP000886819"/>
    </source>
</evidence>
<dbReference type="Gene3D" id="3.40.50.410">
    <property type="entry name" value="von Willebrand factor, type A domain"/>
    <property type="match status" value="1"/>
</dbReference>
<evidence type="ECO:0000313" key="4">
    <source>
        <dbReference type="EMBL" id="HIQ63340.1"/>
    </source>
</evidence>
<reference evidence="4" key="1">
    <citation type="submission" date="2020-10" db="EMBL/GenBank/DDBJ databases">
        <authorList>
            <person name="Gilroy R."/>
        </authorList>
    </citation>
    <scope>NUCLEOTIDE SEQUENCE</scope>
    <source>
        <strain evidence="4">ChiHile30-977</strain>
    </source>
</reference>
<keyword evidence="1" id="KW-0812">Transmembrane</keyword>
<dbReference type="Proteomes" id="UP000886819">
    <property type="component" value="Unassembled WGS sequence"/>
</dbReference>
<feature type="transmembrane region" description="Helical" evidence="1">
    <location>
        <begin position="59"/>
        <end position="76"/>
    </location>
</feature>
<evidence type="ECO:0000256" key="1">
    <source>
        <dbReference type="SAM" id="Phobius"/>
    </source>
</evidence>
<dbReference type="SUPFAM" id="SSF53300">
    <property type="entry name" value="vWA-like"/>
    <property type="match status" value="1"/>
</dbReference>
<feature type="domain" description="VWFA" evidence="3">
    <location>
        <begin position="88"/>
        <end position="190"/>
    </location>
</feature>
<dbReference type="AlphaFoldDB" id="A0A9D0YWV7"/>
<dbReference type="EMBL" id="DVFI01000099">
    <property type="protein sequence ID" value="HIQ63340.1"/>
    <property type="molecule type" value="Genomic_DNA"/>
</dbReference>
<dbReference type="CDD" id="cd00198">
    <property type="entry name" value="vWFA"/>
    <property type="match status" value="1"/>
</dbReference>
<evidence type="ECO:0000259" key="2">
    <source>
        <dbReference type="Pfam" id="PF07584"/>
    </source>
</evidence>
<dbReference type="Pfam" id="PF07584">
    <property type="entry name" value="BatA"/>
    <property type="match status" value="1"/>
</dbReference>
<keyword evidence="1" id="KW-1133">Transmembrane helix</keyword>
<feature type="transmembrane region" description="Helical" evidence="1">
    <location>
        <begin position="6"/>
        <end position="24"/>
    </location>
</feature>
<accession>A0A9D0YWV7</accession>
<dbReference type="PANTHER" id="PTHR37464:SF1">
    <property type="entry name" value="BLL2463 PROTEIN"/>
    <property type="match status" value="1"/>
</dbReference>
<sequence>MQWMNPAGAWALAALAAILLLYILKERLEPTEVSSTYLWRRAMIAAQAERPFQKLRRNLLMLLQLLTALALALALMRPMTLGGQASEVVFVFDLSASMQAVEDGVSRLDVAREDARRRVEGMPDGSRVSVLTAGTNVGQPLSRAEDRTAVLRALDALRAENGSADLDGALSLAMALRRELEGTQIIVYTDQALPAGDFLQPGVGNGADNRALLSLSASGNAAIARVANWGEATEVTVECYADGVLCDVRTVPAAAGETVGVSFEVPENASCIQARLTGGDALALDDTRDWISRTQSGVTVVLAGRDNVFLEKALTLRGDITLVRTTAEEAASLTGAALTIVDGPLPETLPAQRNLLLVDPDREVGDSRTESVSLAPAFGELAEEINQYLQVQDIQVARWKPVNRGTPIWLAGDSPVFSLYEADGRQIAILGFDLHDANLPLLKEFPIWVQRLLSFLAPEPLEAAVSDADCGATLEIRPQSFAQSAYVLTPSGRQVQVPLAGASFSDTGEAGVYTLVQTDASGQRTELAFALHMPASESDVRDVASGSGDGAMDRAASYGREWTAFMIGLALVLALAEWGVYRRGY</sequence>
<name>A0A9D0YWV7_9FIRM</name>
<reference evidence="4" key="2">
    <citation type="journal article" date="2021" name="PeerJ">
        <title>Extensive microbial diversity within the chicken gut microbiome revealed by metagenomics and culture.</title>
        <authorList>
            <person name="Gilroy R."/>
            <person name="Ravi A."/>
            <person name="Getino M."/>
            <person name="Pursley I."/>
            <person name="Horton D.L."/>
            <person name="Alikhan N.F."/>
            <person name="Baker D."/>
            <person name="Gharbi K."/>
            <person name="Hall N."/>
            <person name="Watson M."/>
            <person name="Adriaenssens E.M."/>
            <person name="Foster-Nyarko E."/>
            <person name="Jarju S."/>
            <person name="Secka A."/>
            <person name="Antonio M."/>
            <person name="Oren A."/>
            <person name="Chaudhuri R.R."/>
            <person name="La Ragione R."/>
            <person name="Hildebrand F."/>
            <person name="Pallen M.J."/>
        </authorList>
    </citation>
    <scope>NUCLEOTIDE SEQUENCE</scope>
    <source>
        <strain evidence="4">ChiHile30-977</strain>
    </source>
</reference>
<dbReference type="InterPro" id="IPR002035">
    <property type="entry name" value="VWF_A"/>
</dbReference>
<protein>
    <submittedName>
        <fullName evidence="4">BatA domain-containing protein</fullName>
    </submittedName>
</protein>
<dbReference type="InterPro" id="IPR024163">
    <property type="entry name" value="Aerotolerance_reg_N"/>
</dbReference>
<keyword evidence="1" id="KW-0472">Membrane</keyword>
<dbReference type="InterPro" id="IPR036465">
    <property type="entry name" value="vWFA_dom_sf"/>
</dbReference>
<dbReference type="PANTHER" id="PTHR37464">
    <property type="entry name" value="BLL2463 PROTEIN"/>
    <property type="match status" value="1"/>
</dbReference>
<organism evidence="4 5">
    <name type="scientific">Candidatus Avichristensenella intestinipullorum</name>
    <dbReference type="NCBI Taxonomy" id="2840693"/>
    <lineage>
        <taxon>Bacteria</taxon>
        <taxon>Bacillati</taxon>
        <taxon>Bacillota</taxon>
        <taxon>Clostridia</taxon>
        <taxon>Candidatus Avichristensenella</taxon>
    </lineage>
</organism>
<feature type="domain" description="Aerotolerance regulator N-terminal" evidence="2">
    <location>
        <begin position="1"/>
        <end position="78"/>
    </location>
</feature>